<organism evidence="2">
    <name type="scientific">marine sediment metagenome</name>
    <dbReference type="NCBI Taxonomy" id="412755"/>
    <lineage>
        <taxon>unclassified sequences</taxon>
        <taxon>metagenomes</taxon>
        <taxon>ecological metagenomes</taxon>
    </lineage>
</organism>
<feature type="transmembrane region" description="Helical" evidence="1">
    <location>
        <begin position="12"/>
        <end position="36"/>
    </location>
</feature>
<reference evidence="2" key="1">
    <citation type="journal article" date="2015" name="Nature">
        <title>Complex archaea that bridge the gap between prokaryotes and eukaryotes.</title>
        <authorList>
            <person name="Spang A."/>
            <person name="Saw J.H."/>
            <person name="Jorgensen S.L."/>
            <person name="Zaremba-Niedzwiedzka K."/>
            <person name="Martijn J."/>
            <person name="Lind A.E."/>
            <person name="van Eijk R."/>
            <person name="Schleper C."/>
            <person name="Guy L."/>
            <person name="Ettema T.J."/>
        </authorList>
    </citation>
    <scope>NUCLEOTIDE SEQUENCE</scope>
</reference>
<keyword evidence="1" id="KW-0472">Membrane</keyword>
<proteinExistence type="predicted"/>
<sequence length="90" mass="10296">MSYTVESEKLQKFVVIVKYLQFIFLSILFYGTAMLTYDLVQLIPGIEISAWSIGCTVFGGEGAIMSYFITRSTEKKIEKLIKEGKKLNER</sequence>
<evidence type="ECO:0000256" key="1">
    <source>
        <dbReference type="SAM" id="Phobius"/>
    </source>
</evidence>
<comment type="caution">
    <text evidence="2">The sequence shown here is derived from an EMBL/GenBank/DDBJ whole genome shotgun (WGS) entry which is preliminary data.</text>
</comment>
<gene>
    <name evidence="2" type="ORF">LCGC14_2943770</name>
</gene>
<feature type="transmembrane region" description="Helical" evidence="1">
    <location>
        <begin position="48"/>
        <end position="69"/>
    </location>
</feature>
<keyword evidence="1" id="KW-0812">Transmembrane</keyword>
<keyword evidence="1" id="KW-1133">Transmembrane helix</keyword>
<dbReference type="EMBL" id="LAZR01059121">
    <property type="protein sequence ID" value="KKK68465.1"/>
    <property type="molecule type" value="Genomic_DNA"/>
</dbReference>
<evidence type="ECO:0000313" key="2">
    <source>
        <dbReference type="EMBL" id="KKK68465.1"/>
    </source>
</evidence>
<dbReference type="AlphaFoldDB" id="A0A0F8Y4D4"/>
<name>A0A0F8Y4D4_9ZZZZ</name>
<protein>
    <submittedName>
        <fullName evidence="2">Uncharacterized protein</fullName>
    </submittedName>
</protein>
<accession>A0A0F8Y4D4</accession>